<accession>A0A8J4UQQ8</accession>
<gene>
    <name evidence="1" type="primary">glgB</name>
    <name evidence="1" type="ORF">DAT39_005665</name>
</gene>
<proteinExistence type="predicted"/>
<protein>
    <submittedName>
        <fullName evidence="1">Protein kintoun</fullName>
    </submittedName>
</protein>
<dbReference type="AlphaFoldDB" id="A0A8J4UQQ8"/>
<feature type="non-terminal residue" evidence="1">
    <location>
        <position position="1"/>
    </location>
</feature>
<sequence length="86" mass="9552">LLYHMKGIVLHASPSLPCWPSRPSPRLLPLSSQPINQKCIKSKVGPIKDRIPPRTVDKAYLINKCFSIRAGPRLPPCPLLALAFDI</sequence>
<dbReference type="Proteomes" id="UP000727407">
    <property type="component" value="Unassembled WGS sequence"/>
</dbReference>
<dbReference type="EMBL" id="QNUK01000055">
    <property type="protein sequence ID" value="KAF5904527.1"/>
    <property type="molecule type" value="Genomic_DNA"/>
</dbReference>
<evidence type="ECO:0000313" key="2">
    <source>
        <dbReference type="Proteomes" id="UP000727407"/>
    </source>
</evidence>
<comment type="caution">
    <text evidence="1">The sequence shown here is derived from an EMBL/GenBank/DDBJ whole genome shotgun (WGS) entry which is preliminary data.</text>
</comment>
<keyword evidence="2" id="KW-1185">Reference proteome</keyword>
<name>A0A8J4UQQ8_CLAMG</name>
<evidence type="ECO:0000313" key="1">
    <source>
        <dbReference type="EMBL" id="KAF5904527.1"/>
    </source>
</evidence>
<organism evidence="1 2">
    <name type="scientific">Clarias magur</name>
    <name type="common">Asian catfish</name>
    <name type="synonym">Macropteronotus magur</name>
    <dbReference type="NCBI Taxonomy" id="1594786"/>
    <lineage>
        <taxon>Eukaryota</taxon>
        <taxon>Metazoa</taxon>
        <taxon>Chordata</taxon>
        <taxon>Craniata</taxon>
        <taxon>Vertebrata</taxon>
        <taxon>Euteleostomi</taxon>
        <taxon>Actinopterygii</taxon>
        <taxon>Neopterygii</taxon>
        <taxon>Teleostei</taxon>
        <taxon>Ostariophysi</taxon>
        <taxon>Siluriformes</taxon>
        <taxon>Clariidae</taxon>
        <taxon>Clarias</taxon>
    </lineage>
</organism>
<reference evidence="1" key="1">
    <citation type="submission" date="2020-07" db="EMBL/GenBank/DDBJ databases">
        <title>Clarias magur genome sequencing, assembly and annotation.</title>
        <authorList>
            <person name="Kushwaha B."/>
            <person name="Kumar R."/>
            <person name="Das P."/>
            <person name="Joshi C.G."/>
            <person name="Kumar D."/>
            <person name="Nagpure N.S."/>
            <person name="Pandey M."/>
            <person name="Agarwal S."/>
            <person name="Srivastava S."/>
            <person name="Singh M."/>
            <person name="Sahoo L."/>
            <person name="Jayasankar P."/>
            <person name="Meher P.K."/>
            <person name="Koringa P.G."/>
            <person name="Iquebal M.A."/>
            <person name="Das S.P."/>
            <person name="Bit A."/>
            <person name="Patnaik S."/>
            <person name="Patel N."/>
            <person name="Shah T.M."/>
            <person name="Hinsu A."/>
            <person name="Jena J.K."/>
        </authorList>
    </citation>
    <scope>NUCLEOTIDE SEQUENCE</scope>
    <source>
        <strain evidence="1">CIFAMagur01</strain>
        <tissue evidence="1">Testis</tissue>
    </source>
</reference>